<dbReference type="Gene3D" id="1.10.443.10">
    <property type="entry name" value="Intergrase catalytic core"/>
    <property type="match status" value="1"/>
</dbReference>
<evidence type="ECO:0000256" key="5">
    <source>
        <dbReference type="PROSITE-ProRule" id="PRU01248"/>
    </source>
</evidence>
<reference evidence="10" key="1">
    <citation type="submission" date="2013-08" db="EMBL/GenBank/DDBJ databases">
        <title>Intrasporangium oryzae NRRL B-24470.</title>
        <authorList>
            <person name="Liu H."/>
            <person name="Wang G."/>
        </authorList>
    </citation>
    <scope>NUCLEOTIDE SEQUENCE [LARGE SCALE GENOMIC DNA]</scope>
    <source>
        <strain evidence="10">Q5-1</strain>
    </source>
</reference>
<evidence type="ECO:0000259" key="8">
    <source>
        <dbReference type="PROSITE" id="PS51900"/>
    </source>
</evidence>
<dbReference type="AlphaFoldDB" id="W9GS04"/>
<dbReference type="InterPro" id="IPR004107">
    <property type="entry name" value="Integrase_SAM-like_N"/>
</dbReference>
<dbReference type="PROSITE" id="PS51898">
    <property type="entry name" value="TYR_RECOMBINASE"/>
    <property type="match status" value="1"/>
</dbReference>
<feature type="domain" description="Tyr recombinase" evidence="7">
    <location>
        <begin position="186"/>
        <end position="388"/>
    </location>
</feature>
<proteinExistence type="inferred from homology"/>
<feature type="region of interest" description="Disordered" evidence="6">
    <location>
        <begin position="1"/>
        <end position="25"/>
    </location>
</feature>
<dbReference type="InterPro" id="IPR010998">
    <property type="entry name" value="Integrase_recombinase_N"/>
</dbReference>
<evidence type="ECO:0000256" key="6">
    <source>
        <dbReference type="SAM" id="MobiDB-lite"/>
    </source>
</evidence>
<dbReference type="Gene3D" id="1.10.150.130">
    <property type="match status" value="1"/>
</dbReference>
<dbReference type="InterPro" id="IPR044068">
    <property type="entry name" value="CB"/>
</dbReference>
<keyword evidence="4" id="KW-0233">DNA recombination</keyword>
<dbReference type="GO" id="GO:0003677">
    <property type="term" value="F:DNA binding"/>
    <property type="evidence" value="ECO:0007669"/>
    <property type="project" value="UniProtKB-UniRule"/>
</dbReference>
<evidence type="ECO:0000256" key="1">
    <source>
        <dbReference type="ARBA" id="ARBA00008857"/>
    </source>
</evidence>
<dbReference type="EMBL" id="AWQS01000038">
    <property type="protein sequence ID" value="EWT06659.1"/>
    <property type="molecule type" value="Genomic_DNA"/>
</dbReference>
<dbReference type="PANTHER" id="PTHR30629:SF2">
    <property type="entry name" value="PROPHAGE INTEGRASE INTS-RELATED"/>
    <property type="match status" value="1"/>
</dbReference>
<dbReference type="PATRIC" id="fig|584657.3.peg.1401"/>
<evidence type="ECO:0000313" key="9">
    <source>
        <dbReference type="EMBL" id="EWT06659.1"/>
    </source>
</evidence>
<accession>W9GS04</accession>
<organism evidence="9 10">
    <name type="scientific">Intrasporangium chromatireducens Q5-1</name>
    <dbReference type="NCBI Taxonomy" id="584657"/>
    <lineage>
        <taxon>Bacteria</taxon>
        <taxon>Bacillati</taxon>
        <taxon>Actinomycetota</taxon>
        <taxon>Actinomycetes</taxon>
        <taxon>Micrococcales</taxon>
        <taxon>Intrasporangiaceae</taxon>
        <taxon>Intrasporangium</taxon>
    </lineage>
</organism>
<dbReference type="CDD" id="cd01189">
    <property type="entry name" value="INT_ICEBs1_C_like"/>
    <property type="match status" value="1"/>
</dbReference>
<dbReference type="PANTHER" id="PTHR30629">
    <property type="entry name" value="PROPHAGE INTEGRASE"/>
    <property type="match status" value="1"/>
</dbReference>
<gene>
    <name evidence="9" type="ORF">N864_19870</name>
</gene>
<comment type="caution">
    <text evidence="9">The sequence shown here is derived from an EMBL/GenBank/DDBJ whole genome shotgun (WGS) entry which is preliminary data.</text>
</comment>
<dbReference type="InterPro" id="IPR011010">
    <property type="entry name" value="DNA_brk_join_enz"/>
</dbReference>
<dbReference type="OrthoDB" id="1822491at2"/>
<dbReference type="Pfam" id="PF14659">
    <property type="entry name" value="Phage_int_SAM_3"/>
    <property type="match status" value="1"/>
</dbReference>
<sequence length="406" mass="46080">MTTGPGATERRNQPKRRRPRGEGGLRWDEKRHRFIAEKTVGYDGRGRRIVKTGSGKSESAALRALRARVQEHESGMLPGAHRVTVAQAVEDWLEFERSTVGKKTKEGNEEKYRLHIKPYLGARRLKDLRPDEVDRWLVMLSASLSTSTLKQVRSVLGRSMRRAMKRGLVERNVVELCPAPTGRPGRPSKSLTLQQASDVLDKTRGHHMHAYIAVSLLVGLRPEEVRALRWSRVHLVDEDQRVPHVEVWRSVRVGGDVKTRKSRRTLAISGYVVAVLERHRQDQAEWREAAGPRWEDHDLVFPSRLGTEQDAHNVRRMFRDALKQVPGLDVTQWTPYELRHSFVSILSERGLAIEEISRLMGHSGTAVTELVYRHELRPVLEAGASVMDTVFPSLNAKSEDGDDDAP</sequence>
<dbReference type="GO" id="GO:0015074">
    <property type="term" value="P:DNA integration"/>
    <property type="evidence" value="ECO:0007669"/>
    <property type="project" value="UniProtKB-KW"/>
</dbReference>
<name>W9GS04_9MICO</name>
<dbReference type="SUPFAM" id="SSF56349">
    <property type="entry name" value="DNA breaking-rejoining enzymes"/>
    <property type="match status" value="1"/>
</dbReference>
<evidence type="ECO:0000313" key="10">
    <source>
        <dbReference type="Proteomes" id="UP000019494"/>
    </source>
</evidence>
<comment type="similarity">
    <text evidence="1">Belongs to the 'phage' integrase family.</text>
</comment>
<dbReference type="InterPro" id="IPR013762">
    <property type="entry name" value="Integrase-like_cat_sf"/>
</dbReference>
<keyword evidence="10" id="KW-1185">Reference proteome</keyword>
<dbReference type="PROSITE" id="PS51900">
    <property type="entry name" value="CB"/>
    <property type="match status" value="1"/>
</dbReference>
<dbReference type="Proteomes" id="UP000019494">
    <property type="component" value="Unassembled WGS sequence"/>
</dbReference>
<evidence type="ECO:0000256" key="4">
    <source>
        <dbReference type="ARBA" id="ARBA00023172"/>
    </source>
</evidence>
<evidence type="ECO:0000256" key="2">
    <source>
        <dbReference type="ARBA" id="ARBA00022908"/>
    </source>
</evidence>
<keyword evidence="3 5" id="KW-0238">DNA-binding</keyword>
<dbReference type="InterPro" id="IPR002104">
    <property type="entry name" value="Integrase_catalytic"/>
</dbReference>
<evidence type="ECO:0000256" key="3">
    <source>
        <dbReference type="ARBA" id="ARBA00023125"/>
    </source>
</evidence>
<evidence type="ECO:0000259" key="7">
    <source>
        <dbReference type="PROSITE" id="PS51898"/>
    </source>
</evidence>
<feature type="domain" description="Core-binding (CB)" evidence="8">
    <location>
        <begin position="83"/>
        <end position="164"/>
    </location>
</feature>
<dbReference type="Pfam" id="PF00589">
    <property type="entry name" value="Phage_integrase"/>
    <property type="match status" value="1"/>
</dbReference>
<dbReference type="InterPro" id="IPR050808">
    <property type="entry name" value="Phage_Integrase"/>
</dbReference>
<protein>
    <submittedName>
        <fullName evidence="9">Integrase</fullName>
    </submittedName>
</protein>
<dbReference type="GO" id="GO:0006310">
    <property type="term" value="P:DNA recombination"/>
    <property type="evidence" value="ECO:0007669"/>
    <property type="project" value="UniProtKB-KW"/>
</dbReference>
<keyword evidence="2" id="KW-0229">DNA integration</keyword>